<reference evidence="3 4" key="1">
    <citation type="submission" date="2019-11" db="EMBL/GenBank/DDBJ databases">
        <title>Acidiferrimicrobium australis gen. nov., sp. nov., an acidophilic and obligately heterotrophic, member of the Actinobacteria that catalyses dissimilatory oxido- reduction of iron isolated from metal-rich acidic water in Chile.</title>
        <authorList>
            <person name="Gonzalez D."/>
            <person name="Huber K."/>
            <person name="Hedrich S."/>
            <person name="Rojas-Villalobos C."/>
            <person name="Quatrini R."/>
            <person name="Dinamarca M.A."/>
            <person name="Schwarz A."/>
            <person name="Canales C."/>
            <person name="Nancucheo I."/>
        </authorList>
    </citation>
    <scope>NUCLEOTIDE SEQUENCE [LARGE SCALE GENOMIC DNA]</scope>
    <source>
        <strain evidence="3 4">USS-CCA1</strain>
    </source>
</reference>
<feature type="non-terminal residue" evidence="3">
    <location>
        <position position="1"/>
    </location>
</feature>
<comment type="similarity">
    <text evidence="1">Belongs to the protein kinase superfamily. ADCK protein kinase family.</text>
</comment>
<accession>A0ABW9R0D6</accession>
<evidence type="ECO:0000259" key="2">
    <source>
        <dbReference type="Pfam" id="PF03109"/>
    </source>
</evidence>
<dbReference type="GO" id="GO:0016301">
    <property type="term" value="F:kinase activity"/>
    <property type="evidence" value="ECO:0007669"/>
    <property type="project" value="UniProtKB-KW"/>
</dbReference>
<keyword evidence="3" id="KW-0418">Kinase</keyword>
<evidence type="ECO:0000313" key="3">
    <source>
        <dbReference type="EMBL" id="MST34178.1"/>
    </source>
</evidence>
<dbReference type="Gene3D" id="1.10.510.10">
    <property type="entry name" value="Transferase(Phosphotransferase) domain 1"/>
    <property type="match status" value="1"/>
</dbReference>
<evidence type="ECO:0000313" key="4">
    <source>
        <dbReference type="Proteomes" id="UP000437736"/>
    </source>
</evidence>
<dbReference type="Pfam" id="PF03109">
    <property type="entry name" value="ABC1"/>
    <property type="match status" value="1"/>
</dbReference>
<dbReference type="EMBL" id="WJHE01000886">
    <property type="protein sequence ID" value="MST34178.1"/>
    <property type="molecule type" value="Genomic_DNA"/>
</dbReference>
<name>A0ABW9R0D6_9ACTN</name>
<comment type="caution">
    <text evidence="3">The sequence shown here is derived from an EMBL/GenBank/DDBJ whole genome shotgun (WGS) entry which is preliminary data.</text>
</comment>
<evidence type="ECO:0000256" key="1">
    <source>
        <dbReference type="ARBA" id="ARBA00009670"/>
    </source>
</evidence>
<proteinExistence type="inferred from homology"/>
<feature type="domain" description="ABC1 atypical kinase-like" evidence="2">
    <location>
        <begin position="76"/>
        <end position="310"/>
    </location>
</feature>
<feature type="non-terminal residue" evidence="3">
    <location>
        <position position="468"/>
    </location>
</feature>
<dbReference type="Proteomes" id="UP000437736">
    <property type="component" value="Unassembled WGS sequence"/>
</dbReference>
<gene>
    <name evidence="3" type="ORF">GHK86_15795</name>
</gene>
<sequence>VARTGAELGQALALWWLVERAQSRRWQRPEVSRAGVSRRLRRAFEHLGPTYIKLGQIISSGEGLFPAELVAEFRLLRDRVSPERFEDVRAVVEGDLGRPLEEVFSSFERAPVAAASIAQVHAATLRSGERVVVKVQRPDVAATVRRDLAAMSWIAPALIGRIPVAALANPPALVELFAETILEELDFRLEADNMLDIAHVLAVTGQRSVVVPRPHPRLVTRRVLVMECLEGFSFDDVEGMRRAGIDTEAVVRALIISFLEGATLHGVFHGDLHGGNLFVQADGRVALLDYGITGRLDEPRRLAFLRMLMGGSLNDPRMQLAALRDLGALPPDTDLDAVVRDLGLDQPTQDPTTMAPDDLLREVREVTKRLLAYGARFPKVLMLFVKDFLFIDGALATLAPDVDLFAEITQIATYFTLRHGQRIAGDIGIDPRDNPVDLEGVRAAVGVSSDVDRLTYRELQERRALIRR</sequence>
<organism evidence="3 4">
    <name type="scientific">Acidiferrimicrobium australe</name>
    <dbReference type="NCBI Taxonomy" id="2664430"/>
    <lineage>
        <taxon>Bacteria</taxon>
        <taxon>Bacillati</taxon>
        <taxon>Actinomycetota</taxon>
        <taxon>Acidimicrobiia</taxon>
        <taxon>Acidimicrobiales</taxon>
        <taxon>Acidimicrobiaceae</taxon>
        <taxon>Acidiferrimicrobium</taxon>
    </lineage>
</organism>
<keyword evidence="3" id="KW-0808">Transferase</keyword>
<dbReference type="PANTHER" id="PTHR10566">
    <property type="entry name" value="CHAPERONE-ACTIVITY OF BC1 COMPLEX CABC1 -RELATED"/>
    <property type="match status" value="1"/>
</dbReference>
<dbReference type="InterPro" id="IPR004147">
    <property type="entry name" value="ABC1_dom"/>
</dbReference>
<dbReference type="InterPro" id="IPR050154">
    <property type="entry name" value="UbiB_kinase"/>
</dbReference>
<protein>
    <submittedName>
        <fullName evidence="3">AarF/ABC1/UbiB kinase family protein</fullName>
    </submittedName>
</protein>
<keyword evidence="4" id="KW-1185">Reference proteome</keyword>
<dbReference type="InterPro" id="IPR011009">
    <property type="entry name" value="Kinase-like_dom_sf"/>
</dbReference>
<dbReference type="SUPFAM" id="SSF56112">
    <property type="entry name" value="Protein kinase-like (PK-like)"/>
    <property type="match status" value="1"/>
</dbReference>
<dbReference type="CDD" id="cd05121">
    <property type="entry name" value="ABC1_ADCK3-like"/>
    <property type="match status" value="1"/>
</dbReference>
<dbReference type="PANTHER" id="PTHR10566:SF113">
    <property type="entry name" value="PROTEIN ACTIVITY OF BC1 COMPLEX KINASE 7, CHLOROPLASTIC"/>
    <property type="match status" value="1"/>
</dbReference>